<dbReference type="AlphaFoldDB" id="A5D5D9"/>
<keyword evidence="4" id="KW-1185">Reference proteome</keyword>
<feature type="transmembrane region" description="Helical" evidence="1">
    <location>
        <begin position="50"/>
        <end position="68"/>
    </location>
</feature>
<dbReference type="InterPro" id="IPR003675">
    <property type="entry name" value="Rce1/LyrA-like_dom"/>
</dbReference>
<feature type="transmembrane region" description="Helical" evidence="1">
    <location>
        <begin position="75"/>
        <end position="95"/>
    </location>
</feature>
<dbReference type="Proteomes" id="UP000006556">
    <property type="component" value="Chromosome"/>
</dbReference>
<dbReference type="HOGENOM" id="CLU_071482_0_0_9"/>
<keyword evidence="3" id="KW-0378">Hydrolase</keyword>
<feature type="transmembrane region" description="Helical" evidence="1">
    <location>
        <begin position="25"/>
        <end position="44"/>
    </location>
</feature>
<feature type="transmembrane region" description="Helical" evidence="1">
    <location>
        <begin position="128"/>
        <end position="150"/>
    </location>
</feature>
<dbReference type="STRING" id="370438.PTH_0377"/>
<keyword evidence="1" id="KW-0812">Transmembrane</keyword>
<sequence>MSKAQALRQDPGRFLKTFSAFKDHIFLWLYAAGITAAEIVTAYYNPVSGIACHAVLLLALLAHAALAYRQPVNMVYMALALAPMIRITSLSMPLLGVPPMYWYFIISLPLFAAAVSVMRLAGFKRQEVGLIAGNLPLQALVAFLGVPLGLVEYLILKPAPLVPSLAFQHVWLPALILLTGTGFLEELIFRGVMQRAAEECLGRWYGAIYISFVFGVLHITHRSPLDLLFVFGVALLFSTAVALFRSIAGVTFAHGLTNIGLYIVWPHILK</sequence>
<feature type="transmembrane region" description="Helical" evidence="1">
    <location>
        <begin position="201"/>
        <end position="221"/>
    </location>
</feature>
<dbReference type="KEGG" id="pth:PTH_0377"/>
<protein>
    <submittedName>
        <fullName evidence="3">Predicted metal-dependent membrane protease</fullName>
    </submittedName>
</protein>
<keyword evidence="1" id="KW-1133">Transmembrane helix</keyword>
<dbReference type="EMBL" id="AP009389">
    <property type="protein sequence ID" value="BAF58558.1"/>
    <property type="molecule type" value="Genomic_DNA"/>
</dbReference>
<keyword evidence="1" id="KW-0472">Membrane</keyword>
<feature type="domain" description="CAAX prenyl protease 2/Lysostaphin resistance protein A-like" evidence="2">
    <location>
        <begin position="169"/>
        <end position="259"/>
    </location>
</feature>
<feature type="transmembrane region" description="Helical" evidence="1">
    <location>
        <begin position="227"/>
        <end position="244"/>
    </location>
</feature>
<organism evidence="3 4">
    <name type="scientific">Pelotomaculum thermopropionicum (strain DSM 13744 / JCM 10971 / SI)</name>
    <dbReference type="NCBI Taxonomy" id="370438"/>
    <lineage>
        <taxon>Bacteria</taxon>
        <taxon>Bacillati</taxon>
        <taxon>Bacillota</taxon>
        <taxon>Clostridia</taxon>
        <taxon>Eubacteriales</taxon>
        <taxon>Desulfotomaculaceae</taxon>
        <taxon>Pelotomaculum</taxon>
    </lineage>
</organism>
<dbReference type="GO" id="GO:0006508">
    <property type="term" value="P:proteolysis"/>
    <property type="evidence" value="ECO:0007669"/>
    <property type="project" value="UniProtKB-KW"/>
</dbReference>
<dbReference type="GO" id="GO:0080120">
    <property type="term" value="P:CAAX-box protein maturation"/>
    <property type="evidence" value="ECO:0007669"/>
    <property type="project" value="UniProtKB-ARBA"/>
</dbReference>
<dbReference type="MEROPS" id="G05.A04"/>
<feature type="transmembrane region" description="Helical" evidence="1">
    <location>
        <begin position="101"/>
        <end position="121"/>
    </location>
</feature>
<dbReference type="eggNOG" id="COG1266">
    <property type="taxonomic scope" value="Bacteria"/>
</dbReference>
<reference evidence="4" key="1">
    <citation type="journal article" date="2008" name="Genome Res.">
        <title>The genome of Pelotomaculum thermopropionicum reveals niche-associated evolution in anaerobic microbiota.</title>
        <authorList>
            <person name="Kosaka T."/>
            <person name="Kato S."/>
            <person name="Shimoyama T."/>
            <person name="Ishii S."/>
            <person name="Abe T."/>
            <person name="Watanabe K."/>
        </authorList>
    </citation>
    <scope>NUCLEOTIDE SEQUENCE [LARGE SCALE GENOMIC DNA]</scope>
    <source>
        <strain evidence="4">DSM 13744 / JCM 10971 / SI</strain>
    </source>
</reference>
<evidence type="ECO:0000256" key="1">
    <source>
        <dbReference type="SAM" id="Phobius"/>
    </source>
</evidence>
<feature type="transmembrane region" description="Helical" evidence="1">
    <location>
        <begin position="170"/>
        <end position="189"/>
    </location>
</feature>
<accession>A5D5D9</accession>
<name>A5D5D9_PELTS</name>
<keyword evidence="3" id="KW-0645">Protease</keyword>
<evidence type="ECO:0000313" key="4">
    <source>
        <dbReference type="Proteomes" id="UP000006556"/>
    </source>
</evidence>
<dbReference type="GO" id="GO:0004175">
    <property type="term" value="F:endopeptidase activity"/>
    <property type="evidence" value="ECO:0007669"/>
    <property type="project" value="UniProtKB-ARBA"/>
</dbReference>
<dbReference type="Pfam" id="PF02517">
    <property type="entry name" value="Rce1-like"/>
    <property type="match status" value="1"/>
</dbReference>
<gene>
    <name evidence="3" type="ordered locus">PTH_0377</name>
</gene>
<proteinExistence type="predicted"/>
<evidence type="ECO:0000313" key="3">
    <source>
        <dbReference type="EMBL" id="BAF58558.1"/>
    </source>
</evidence>
<evidence type="ECO:0000259" key="2">
    <source>
        <dbReference type="Pfam" id="PF02517"/>
    </source>
</evidence>